<dbReference type="Pfam" id="PF00512">
    <property type="entry name" value="HisKA"/>
    <property type="match status" value="1"/>
</dbReference>
<evidence type="ECO:0000256" key="12">
    <source>
        <dbReference type="ARBA" id="ARBA00022777"/>
    </source>
</evidence>
<dbReference type="SMART" id="SM00387">
    <property type="entry name" value="HATPase_c"/>
    <property type="match status" value="1"/>
</dbReference>
<dbReference type="Gene3D" id="3.30.565.10">
    <property type="entry name" value="Histidine kinase-like ATPase, C-terminal domain"/>
    <property type="match status" value="1"/>
</dbReference>
<dbReference type="InterPro" id="IPR005467">
    <property type="entry name" value="His_kinase_dom"/>
</dbReference>
<proteinExistence type="predicted"/>
<dbReference type="Pfam" id="PF13426">
    <property type="entry name" value="PAS_9"/>
    <property type="match status" value="1"/>
</dbReference>
<dbReference type="PANTHER" id="PTHR45453:SF1">
    <property type="entry name" value="PHOSPHATE REGULON SENSOR PROTEIN PHOR"/>
    <property type="match status" value="1"/>
</dbReference>
<dbReference type="GO" id="GO:0016036">
    <property type="term" value="P:cellular response to phosphate starvation"/>
    <property type="evidence" value="ECO:0007669"/>
    <property type="project" value="TreeGrafter"/>
</dbReference>
<dbReference type="PROSITE" id="PS50109">
    <property type="entry name" value="HIS_KIN"/>
    <property type="match status" value="1"/>
</dbReference>
<dbReference type="EMBL" id="UOFU01000181">
    <property type="protein sequence ID" value="VAW99761.1"/>
    <property type="molecule type" value="Genomic_DNA"/>
</dbReference>
<dbReference type="GO" id="GO:0004721">
    <property type="term" value="F:phosphoprotein phosphatase activity"/>
    <property type="evidence" value="ECO:0007669"/>
    <property type="project" value="InterPro"/>
</dbReference>
<evidence type="ECO:0000256" key="16">
    <source>
        <dbReference type="ARBA" id="ARBA00023136"/>
    </source>
</evidence>
<evidence type="ECO:0000256" key="2">
    <source>
        <dbReference type="ARBA" id="ARBA00004236"/>
    </source>
</evidence>
<evidence type="ECO:0000256" key="14">
    <source>
        <dbReference type="ARBA" id="ARBA00022989"/>
    </source>
</evidence>
<dbReference type="InterPro" id="IPR003594">
    <property type="entry name" value="HATPase_dom"/>
</dbReference>
<keyword evidence="16 18" id="KW-0472">Membrane</keyword>
<dbReference type="InterPro" id="IPR004358">
    <property type="entry name" value="Sig_transdc_His_kin-like_C"/>
</dbReference>
<comment type="catalytic activity">
    <reaction evidence="1">
        <text>ATP + protein L-histidine = ADP + protein N-phospho-L-histidine.</text>
        <dbReference type="EC" id="2.7.13.3"/>
    </reaction>
</comment>
<dbReference type="FunFam" id="3.30.565.10:FF:000006">
    <property type="entry name" value="Sensor histidine kinase WalK"/>
    <property type="match status" value="1"/>
</dbReference>
<dbReference type="InterPro" id="IPR035965">
    <property type="entry name" value="PAS-like_dom_sf"/>
</dbReference>
<dbReference type="NCBIfam" id="TIGR00229">
    <property type="entry name" value="sensory_box"/>
    <property type="match status" value="1"/>
</dbReference>
<dbReference type="NCBIfam" id="NF008235">
    <property type="entry name" value="PRK11006.1"/>
    <property type="match status" value="1"/>
</dbReference>
<evidence type="ECO:0000256" key="15">
    <source>
        <dbReference type="ARBA" id="ARBA00023012"/>
    </source>
</evidence>
<comment type="subcellular location">
    <subcellularLocation>
        <location evidence="2">Cell membrane</location>
    </subcellularLocation>
</comment>
<dbReference type="CDD" id="cd00130">
    <property type="entry name" value="PAS"/>
    <property type="match status" value="1"/>
</dbReference>
<keyword evidence="11" id="KW-0547">Nucleotide-binding</keyword>
<dbReference type="InterPro" id="IPR014310">
    <property type="entry name" value="Sig_transdc_His_kinase_PhoR"/>
</dbReference>
<dbReference type="CDD" id="cd00082">
    <property type="entry name" value="HisKA"/>
    <property type="match status" value="1"/>
</dbReference>
<dbReference type="EC" id="2.7.13.3" evidence="3"/>
<dbReference type="GO" id="GO:0000155">
    <property type="term" value="F:phosphorelay sensor kinase activity"/>
    <property type="evidence" value="ECO:0007669"/>
    <property type="project" value="InterPro"/>
</dbReference>
<evidence type="ECO:0000256" key="7">
    <source>
        <dbReference type="ARBA" id="ARBA00022553"/>
    </source>
</evidence>
<evidence type="ECO:0000256" key="10">
    <source>
        <dbReference type="ARBA" id="ARBA00022692"/>
    </source>
</evidence>
<dbReference type="GO" id="GO:0006817">
    <property type="term" value="P:phosphate ion transport"/>
    <property type="evidence" value="ECO:0007669"/>
    <property type="project" value="UniProtKB-KW"/>
</dbReference>
<keyword evidence="8" id="KW-0592">Phosphate transport</keyword>
<keyword evidence="5" id="KW-0813">Transport</keyword>
<name>A0A3B1A6R6_9ZZZZ</name>
<evidence type="ECO:0000256" key="8">
    <source>
        <dbReference type="ARBA" id="ARBA00022592"/>
    </source>
</evidence>
<dbReference type="SUPFAM" id="SSF47384">
    <property type="entry name" value="Homodimeric domain of signal transducing histidine kinase"/>
    <property type="match status" value="1"/>
</dbReference>
<evidence type="ECO:0000256" key="6">
    <source>
        <dbReference type="ARBA" id="ARBA00022475"/>
    </source>
</evidence>
<dbReference type="InterPro" id="IPR003661">
    <property type="entry name" value="HisK_dim/P_dom"/>
</dbReference>
<evidence type="ECO:0000256" key="11">
    <source>
        <dbReference type="ARBA" id="ARBA00022741"/>
    </source>
</evidence>
<evidence type="ECO:0000256" key="4">
    <source>
        <dbReference type="ARBA" id="ARBA00019665"/>
    </source>
</evidence>
<reference evidence="20" key="1">
    <citation type="submission" date="2018-06" db="EMBL/GenBank/DDBJ databases">
        <authorList>
            <person name="Zhirakovskaya E."/>
        </authorList>
    </citation>
    <scope>NUCLEOTIDE SEQUENCE</scope>
</reference>
<keyword evidence="12" id="KW-0418">Kinase</keyword>
<keyword evidence="13" id="KW-0067">ATP-binding</keyword>
<keyword evidence="15" id="KW-0902">Two-component regulatory system</keyword>
<dbReference type="SUPFAM" id="SSF55785">
    <property type="entry name" value="PYP-like sensor domain (PAS domain)"/>
    <property type="match status" value="1"/>
</dbReference>
<dbReference type="PANTHER" id="PTHR45453">
    <property type="entry name" value="PHOSPHATE REGULON SENSOR PROTEIN PHOR"/>
    <property type="match status" value="1"/>
</dbReference>
<evidence type="ECO:0000256" key="17">
    <source>
        <dbReference type="ARBA" id="ARBA00025207"/>
    </source>
</evidence>
<evidence type="ECO:0000256" key="18">
    <source>
        <dbReference type="SAM" id="Phobius"/>
    </source>
</evidence>
<dbReference type="GO" id="GO:0005524">
    <property type="term" value="F:ATP binding"/>
    <property type="evidence" value="ECO:0007669"/>
    <property type="project" value="UniProtKB-KW"/>
</dbReference>
<keyword evidence="14 18" id="KW-1133">Transmembrane helix</keyword>
<feature type="transmembrane region" description="Helical" evidence="18">
    <location>
        <begin position="32"/>
        <end position="49"/>
    </location>
</feature>
<dbReference type="SUPFAM" id="SSF55874">
    <property type="entry name" value="ATPase domain of HSP90 chaperone/DNA topoisomerase II/histidine kinase"/>
    <property type="match status" value="1"/>
</dbReference>
<keyword evidence="7" id="KW-0597">Phosphoprotein</keyword>
<evidence type="ECO:0000256" key="13">
    <source>
        <dbReference type="ARBA" id="ARBA00022840"/>
    </source>
</evidence>
<accession>A0A3B1A6R6</accession>
<dbReference type="NCBIfam" id="TIGR02966">
    <property type="entry name" value="phoR_proteo"/>
    <property type="match status" value="1"/>
</dbReference>
<evidence type="ECO:0000256" key="9">
    <source>
        <dbReference type="ARBA" id="ARBA00022679"/>
    </source>
</evidence>
<dbReference type="FunFam" id="1.10.287.130:FF:000001">
    <property type="entry name" value="Two-component sensor histidine kinase"/>
    <property type="match status" value="1"/>
</dbReference>
<protein>
    <recommendedName>
        <fullName evidence="4">Phosphate regulon sensor protein PhoR</fullName>
        <ecNumber evidence="3">2.7.13.3</ecNumber>
    </recommendedName>
</protein>
<evidence type="ECO:0000256" key="5">
    <source>
        <dbReference type="ARBA" id="ARBA00022448"/>
    </source>
</evidence>
<dbReference type="GO" id="GO:0005886">
    <property type="term" value="C:plasma membrane"/>
    <property type="evidence" value="ECO:0007669"/>
    <property type="project" value="UniProtKB-SubCell"/>
</dbReference>
<evidence type="ECO:0000313" key="20">
    <source>
        <dbReference type="EMBL" id="VAW99761.1"/>
    </source>
</evidence>
<feature type="domain" description="Histidine kinase" evidence="19">
    <location>
        <begin position="210"/>
        <end position="427"/>
    </location>
</feature>
<dbReference type="InterPro" id="IPR000014">
    <property type="entry name" value="PAS"/>
</dbReference>
<comment type="function">
    <text evidence="17">Member of the two-component regulatory system PhoR/PhoB involved in the phosphate regulon genes expression. PhoR may function as a membrane-associated protein kinase that phosphorylates PhoB in response to environmental signals.</text>
</comment>
<dbReference type="InterPro" id="IPR036097">
    <property type="entry name" value="HisK_dim/P_sf"/>
</dbReference>
<keyword evidence="9 20" id="KW-0808">Transferase</keyword>
<dbReference type="AlphaFoldDB" id="A0A3B1A6R6"/>
<dbReference type="SMART" id="SM00091">
    <property type="entry name" value="PAS"/>
    <property type="match status" value="1"/>
</dbReference>
<dbReference type="PRINTS" id="PR00344">
    <property type="entry name" value="BCTRLSENSOR"/>
</dbReference>
<dbReference type="Pfam" id="PF11808">
    <property type="entry name" value="PhoR"/>
    <property type="match status" value="1"/>
</dbReference>
<sequence length="433" mass="49421">MRNPWISEAWRGGFLLGGAWFVGWLIGRPETLLLIAMGVYLAWHLYNLHRLERWYHKRKRFHPPAARGIWGEVFYNIYQLQQRNRKRKRKLARMLTRFNEFTSAMPDAIVVLSEDDQIEWLNKAAESYFGLHSKQDVGQRIDNLVRHPRFGNFLSRGDYSKTLELPSSMGNRHTLSIRIVPYGNRRRLLVVRDITRVKHLERVRQDFIANVSHELRTPLTVIAGYLENMADASDACSQHWGKSIGQMQGQSRRMIRIVEDLLTLSRLEADDAPPLHDAVAVPAILAAIHEEAIALSGEAGHEISLDVDRSLWLRGGEKALYGVFSNLVFNAVQYTPPGGAIHVHWYKKADSLYLDVRDSGLGISAQHIPRLTERFYRIDPGRSREYGGTGLGLAIVKHGLERHAGRLDIESRVGEGSLFRCVFPADLAIDHEK</sequence>
<keyword evidence="10 18" id="KW-0812">Transmembrane</keyword>
<dbReference type="Pfam" id="PF02518">
    <property type="entry name" value="HATPase_c"/>
    <property type="match status" value="1"/>
</dbReference>
<dbReference type="Gene3D" id="3.30.450.20">
    <property type="entry name" value="PAS domain"/>
    <property type="match status" value="1"/>
</dbReference>
<keyword evidence="6" id="KW-1003">Cell membrane</keyword>
<evidence type="ECO:0000256" key="3">
    <source>
        <dbReference type="ARBA" id="ARBA00012438"/>
    </source>
</evidence>
<dbReference type="Gene3D" id="1.10.287.130">
    <property type="match status" value="1"/>
</dbReference>
<dbReference type="InterPro" id="IPR036890">
    <property type="entry name" value="HATPase_C_sf"/>
</dbReference>
<dbReference type="SMART" id="SM00388">
    <property type="entry name" value="HisKA"/>
    <property type="match status" value="1"/>
</dbReference>
<dbReference type="InterPro" id="IPR021766">
    <property type="entry name" value="PhoR_N"/>
</dbReference>
<dbReference type="InterPro" id="IPR050351">
    <property type="entry name" value="BphY/WalK/GraS-like"/>
</dbReference>
<gene>
    <name evidence="20" type="ORF">MNBD_GAMMA20-2551</name>
</gene>
<evidence type="ECO:0000259" key="19">
    <source>
        <dbReference type="PROSITE" id="PS50109"/>
    </source>
</evidence>
<evidence type="ECO:0000256" key="1">
    <source>
        <dbReference type="ARBA" id="ARBA00000085"/>
    </source>
</evidence>
<organism evidence="20">
    <name type="scientific">hydrothermal vent metagenome</name>
    <dbReference type="NCBI Taxonomy" id="652676"/>
    <lineage>
        <taxon>unclassified sequences</taxon>
        <taxon>metagenomes</taxon>
        <taxon>ecological metagenomes</taxon>
    </lineage>
</organism>